<accession>A0A545TVQ5</accession>
<gene>
    <name evidence="2" type="ORF">FKG94_09455</name>
</gene>
<dbReference type="PANTHER" id="PTHR13696">
    <property type="entry name" value="P-LOOP CONTAINING NUCLEOSIDE TRIPHOSPHATE HYDROLASE"/>
    <property type="match status" value="1"/>
</dbReference>
<dbReference type="Pfam" id="PF01656">
    <property type="entry name" value="CbiA"/>
    <property type="match status" value="1"/>
</dbReference>
<organism evidence="2 3">
    <name type="scientific">Exilibacterium tricleocarpae</name>
    <dbReference type="NCBI Taxonomy" id="2591008"/>
    <lineage>
        <taxon>Bacteria</taxon>
        <taxon>Pseudomonadati</taxon>
        <taxon>Pseudomonadota</taxon>
        <taxon>Gammaproteobacteria</taxon>
        <taxon>Cellvibrionales</taxon>
        <taxon>Cellvibrionaceae</taxon>
        <taxon>Exilibacterium</taxon>
    </lineage>
</organism>
<sequence>MKGFVTSLMGAPGGSDMKCRHSVMDAGPALPPVPPVYQPDTGNLVYARDLSTTPLATGPDPLAAPAPGRAVAASTRVTSVAGRDDCRRFLVLNGKGGCGKTTISTNLASYFAVQGLKTAIMDYDPQESSLTWLKLRDAESRTAPSIHGIAAHPSAGGSVTRSWQLRIPHGTQRVVIDAPAGVDGAELIGLLKNVDAVVIPVLPSSIDMHATARFIRDLLLIGKVRTRNIPVGIVANRVPKKTQAYKKLQSFLGALNIPFVVQFKDNPNYLNAAEIGLGIHELQSGSGGYEAEQWDKLSSWLEEATKDRRSLRHGGQR</sequence>
<dbReference type="Gene3D" id="3.40.50.300">
    <property type="entry name" value="P-loop containing nucleotide triphosphate hydrolases"/>
    <property type="match status" value="1"/>
</dbReference>
<dbReference type="InterPro" id="IPR027417">
    <property type="entry name" value="P-loop_NTPase"/>
</dbReference>
<reference evidence="2 3" key="1">
    <citation type="submission" date="2019-06" db="EMBL/GenBank/DDBJ databases">
        <title>Whole genome sequence for Cellvibrionaceae sp. R142.</title>
        <authorList>
            <person name="Wang G."/>
        </authorList>
    </citation>
    <scope>NUCLEOTIDE SEQUENCE [LARGE SCALE GENOMIC DNA]</scope>
    <source>
        <strain evidence="2 3">R142</strain>
    </source>
</reference>
<evidence type="ECO:0000313" key="2">
    <source>
        <dbReference type="EMBL" id="TQV81309.1"/>
    </source>
</evidence>
<dbReference type="Proteomes" id="UP000319732">
    <property type="component" value="Unassembled WGS sequence"/>
</dbReference>
<protein>
    <submittedName>
        <fullName evidence="2">ParA family protein</fullName>
    </submittedName>
</protein>
<dbReference type="PANTHER" id="PTHR13696:SF99">
    <property type="entry name" value="COBYRINIC ACID AC-DIAMIDE SYNTHASE"/>
    <property type="match status" value="1"/>
</dbReference>
<name>A0A545TVQ5_9GAMM</name>
<dbReference type="InterPro" id="IPR002586">
    <property type="entry name" value="CobQ/CobB/MinD/ParA_Nub-bd_dom"/>
</dbReference>
<dbReference type="SUPFAM" id="SSF52540">
    <property type="entry name" value="P-loop containing nucleoside triphosphate hydrolases"/>
    <property type="match status" value="1"/>
</dbReference>
<dbReference type="OrthoDB" id="69313at2"/>
<keyword evidence="3" id="KW-1185">Reference proteome</keyword>
<evidence type="ECO:0000313" key="3">
    <source>
        <dbReference type="Proteomes" id="UP000319732"/>
    </source>
</evidence>
<feature type="domain" description="CobQ/CobB/MinD/ParA nucleotide binding" evidence="1">
    <location>
        <begin position="90"/>
        <end position="244"/>
    </location>
</feature>
<proteinExistence type="predicted"/>
<dbReference type="InterPro" id="IPR050678">
    <property type="entry name" value="DNA_Partitioning_ATPase"/>
</dbReference>
<dbReference type="CDD" id="cd02042">
    <property type="entry name" value="ParAB_family"/>
    <property type="match status" value="1"/>
</dbReference>
<dbReference type="AlphaFoldDB" id="A0A545TVQ5"/>
<evidence type="ECO:0000259" key="1">
    <source>
        <dbReference type="Pfam" id="PF01656"/>
    </source>
</evidence>
<comment type="caution">
    <text evidence="2">The sequence shown here is derived from an EMBL/GenBank/DDBJ whole genome shotgun (WGS) entry which is preliminary data.</text>
</comment>
<dbReference type="EMBL" id="VHSG01000008">
    <property type="protein sequence ID" value="TQV81309.1"/>
    <property type="molecule type" value="Genomic_DNA"/>
</dbReference>